<dbReference type="PROSITE" id="PS50184">
    <property type="entry name" value="VWFC_2"/>
    <property type="match status" value="1"/>
</dbReference>
<dbReference type="FunFam" id="3.80.10.10:FF:000071">
    <property type="entry name" value="peroxidasin homolog"/>
    <property type="match status" value="1"/>
</dbReference>
<comment type="similarity">
    <text evidence="17">Belongs to the peroxidase family. XPO subfamily.</text>
</comment>
<dbReference type="SMART" id="SM00409">
    <property type="entry name" value="IG"/>
    <property type="match status" value="3"/>
</dbReference>
<reference evidence="24" key="1">
    <citation type="thesis" date="2020" institute="ProQuest LLC" country="789 East Eisenhower Parkway, Ann Arbor, MI, USA">
        <title>Comparative Genomics and Chromosome Evolution.</title>
        <authorList>
            <person name="Mudd A.B."/>
        </authorList>
    </citation>
    <scope>NUCLEOTIDE SEQUENCE</scope>
    <source>
        <strain evidence="24">HN-11 Male</strain>
        <tissue evidence="24">Kidney and liver</tissue>
    </source>
</reference>
<dbReference type="OrthoDB" id="823504at2759"/>
<dbReference type="Pfam" id="PF23334">
    <property type="entry name" value="VWC2L_2nd"/>
    <property type="match status" value="1"/>
</dbReference>
<evidence type="ECO:0000256" key="6">
    <source>
        <dbReference type="ARBA" id="ARBA00022617"/>
    </source>
</evidence>
<protein>
    <recommendedName>
        <fullName evidence="26">Peroxidase</fullName>
    </recommendedName>
</protein>
<dbReference type="CDD" id="cd09826">
    <property type="entry name" value="peroxidasin_like"/>
    <property type="match status" value="1"/>
</dbReference>
<comment type="subcellular location">
    <subcellularLocation>
        <location evidence="2">Endoplasmic reticulum</location>
    </subcellularLocation>
    <subcellularLocation>
        <location evidence="3">Secreted</location>
    </subcellularLocation>
</comment>
<evidence type="ECO:0000259" key="23">
    <source>
        <dbReference type="PROSITE" id="PS50835"/>
    </source>
</evidence>
<dbReference type="InterPro" id="IPR003599">
    <property type="entry name" value="Ig_sub"/>
</dbReference>
<feature type="compositionally biased region" description="Basic and acidic residues" evidence="20">
    <location>
        <begin position="1275"/>
        <end position="1287"/>
    </location>
</feature>
<dbReference type="SUPFAM" id="SSF48113">
    <property type="entry name" value="Heme-dependent peroxidases"/>
    <property type="match status" value="1"/>
</dbReference>
<dbReference type="PROSITE" id="PS01208">
    <property type="entry name" value="VWFC_1"/>
    <property type="match status" value="1"/>
</dbReference>
<evidence type="ECO:0000313" key="24">
    <source>
        <dbReference type="EMBL" id="KAG9494557.1"/>
    </source>
</evidence>
<feature type="domain" description="Ig-like" evidence="23">
    <location>
        <begin position="425"/>
        <end position="460"/>
    </location>
</feature>
<dbReference type="SMART" id="SM00214">
    <property type="entry name" value="VWC"/>
    <property type="match status" value="1"/>
</dbReference>
<keyword evidence="5" id="KW-0433">Leucine-rich repeat</keyword>
<dbReference type="Gene3D" id="1.10.640.10">
    <property type="entry name" value="Haem peroxidase domain superfamily, animal type"/>
    <property type="match status" value="1"/>
</dbReference>
<feature type="compositionally biased region" description="Polar residues" evidence="20">
    <location>
        <begin position="1289"/>
        <end position="1309"/>
    </location>
</feature>
<keyword evidence="19" id="KW-0175">Coiled coil</keyword>
<dbReference type="InterPro" id="IPR001611">
    <property type="entry name" value="Leu-rich_rpt"/>
</dbReference>
<feature type="region of interest" description="Disordered" evidence="20">
    <location>
        <begin position="1269"/>
        <end position="1311"/>
    </location>
</feature>
<keyword evidence="6 18" id="KW-0349">Heme</keyword>
<dbReference type="GO" id="GO:0070831">
    <property type="term" value="P:basement membrane assembly"/>
    <property type="evidence" value="ECO:0007669"/>
    <property type="project" value="UniProtKB-ARBA"/>
</dbReference>
<evidence type="ECO:0000256" key="13">
    <source>
        <dbReference type="ARBA" id="ARBA00023004"/>
    </source>
</evidence>
<keyword evidence="12" id="KW-0560">Oxidoreductase</keyword>
<dbReference type="GO" id="GO:0048731">
    <property type="term" value="P:system development"/>
    <property type="evidence" value="ECO:0007669"/>
    <property type="project" value="UniProtKB-ARBA"/>
</dbReference>
<evidence type="ECO:0000256" key="3">
    <source>
        <dbReference type="ARBA" id="ARBA00004613"/>
    </source>
</evidence>
<dbReference type="FunFam" id="2.60.40.10:FF:000248">
    <property type="entry name" value="peroxidasin homolog"/>
    <property type="match status" value="1"/>
</dbReference>
<evidence type="ECO:0000256" key="18">
    <source>
        <dbReference type="PIRSR" id="PIRSR619791-2"/>
    </source>
</evidence>
<dbReference type="Proteomes" id="UP000770717">
    <property type="component" value="Unassembled WGS sequence"/>
</dbReference>
<dbReference type="SMART" id="SM00082">
    <property type="entry name" value="LRRCT"/>
    <property type="match status" value="1"/>
</dbReference>
<dbReference type="PANTHER" id="PTHR11475:SF75">
    <property type="entry name" value="PEROXIDASIN HOMOLOG"/>
    <property type="match status" value="1"/>
</dbReference>
<feature type="domain" description="Ig-like" evidence="23">
    <location>
        <begin position="464"/>
        <end position="549"/>
    </location>
</feature>
<keyword evidence="16" id="KW-0393">Immunoglobulin domain</keyword>
<evidence type="ECO:0000256" key="2">
    <source>
        <dbReference type="ARBA" id="ARBA00004240"/>
    </source>
</evidence>
<dbReference type="Pfam" id="PF00560">
    <property type="entry name" value="LRR_1"/>
    <property type="match status" value="1"/>
</dbReference>
<evidence type="ECO:0008006" key="26">
    <source>
        <dbReference type="Google" id="ProtNLM"/>
    </source>
</evidence>
<evidence type="ECO:0000256" key="1">
    <source>
        <dbReference type="ARBA" id="ARBA00001970"/>
    </source>
</evidence>
<dbReference type="GO" id="GO:0005615">
    <property type="term" value="C:extracellular space"/>
    <property type="evidence" value="ECO:0007669"/>
    <property type="project" value="TreeGrafter"/>
</dbReference>
<dbReference type="InterPro" id="IPR013783">
    <property type="entry name" value="Ig-like_fold"/>
</dbReference>
<dbReference type="InterPro" id="IPR003591">
    <property type="entry name" value="Leu-rich_rpt_typical-subtyp"/>
</dbReference>
<dbReference type="Pfam" id="PF07679">
    <property type="entry name" value="I-set"/>
    <property type="match status" value="3"/>
</dbReference>
<dbReference type="GO" id="GO:0005783">
    <property type="term" value="C:endoplasmic reticulum"/>
    <property type="evidence" value="ECO:0007669"/>
    <property type="project" value="UniProtKB-SubCell"/>
</dbReference>
<evidence type="ECO:0000256" key="16">
    <source>
        <dbReference type="ARBA" id="ARBA00023319"/>
    </source>
</evidence>
<keyword evidence="11" id="KW-0106">Calcium</keyword>
<evidence type="ECO:0000256" key="10">
    <source>
        <dbReference type="ARBA" id="ARBA00022824"/>
    </source>
</evidence>
<dbReference type="InterPro" id="IPR036179">
    <property type="entry name" value="Ig-like_dom_sf"/>
</dbReference>
<comment type="caution">
    <text evidence="24">The sequence shown here is derived from an EMBL/GenBank/DDBJ whole genome shotgun (WGS) entry which is preliminary data.</text>
</comment>
<sequence>MELCRAGCMWLVFAAGILLAFPQQSSSCPSRCLCFRTTVRCMHLMLENIPTVSPQTTILDLRFNRIKDIHPGAFRHLKNLNTLLLNNNQIKRIPSGAFQDLENLKYLYLYKNEIQSIDRQAFRGLASLEQLYLHFNHIETLEPESFHHLPKLERLFLHNNRITHLVPGTFSQLESMKRLRLDSNALHCDCEILWLADLLKIYSESGNAQAAATCEYPRRLQGRSLSTITPAELNCERPRITSEPQDVDVTFGNTVYFTCRAEGNPKPEIIWLRNKNELSMKEDARLNLLEDGTLMIQNTQEADQGIYQCMAKNVAGEVKTHEVTLRYFGTPARPSFVIQPQNTEVLVGESVTLECSAAGQPQPRITWTRGDRTPLPSDPRITITPSGGLYIQEVNQDDAGEYTCFATNTLDAIHSTGYIIVQAIPQFTVVPQDRNVFEGHTVDFHCEAQGNPQPVIAWTKAVTPVFATVPSDMTAEVGSEVHVPCSSQGDPLPIITWNKDGIQVTESGKFHISPNGYLAIRDVGPADQGRYECVARNTIGYSSTSMVLSVTVPEVSRTGDPFVTVSINEAIATVDRAINSTRSHLFDSRPRSPNDLLALFRYPRDPYTVEQARAGEIFERTLQLIQGHVQNGLMVDLNGTSYHYNDLVSPQYLNLIANLSGCRAHRRINNCTNMCFHQKYRTHDGTCNNLQHPMWGASLTAFERLLKSVYENGFNLPRGIGADRFYNGYPLPLPRLVSTTLIGTHTITPDEQFTHMLMQWGQFLDHDLDSTVVALSQARFSDGQDCSSVCTNDAPCFPVMIPPNDPRVRNNARCMFFVRSSPVCGSGMTSLLMNSVYPREQMNQLTSYIDASNVYGSSDHEAQEIRDSASHRGLLKQGIVQRSGKPLLPFATGPPTECMRDENESPIPCFLAGDFRANEQLGLTSMHTVWFREHNRIAAELLRLNPHWDGDTIYHEARKLVGAEMQHITYAHWLPKIFGEVGAKMLGEYKGYNPNINSGILNEFATAAFRFGHTLINPFLFRLDETFQPIAQGHLPLHKAFFSPYRIVNEGGIDPLLRGLFGVAGKMRVTSQLLNTELTEKLFSMAHTVALDLAAINIQRGRDHGIPPYHDFRVFCNLSSVHTFEDLKNEIKNPDVIEKLRRLYGSPLNIDLFPALMAEDIIPGSRLGPTLMCLLTTQFRNLRNGDRFWYENPGVFTPAQLTQIKQTSLARVLCDNGDNITKVQPDVFKVAEFPHGYISCKQIPHMDLRLWKDCCEDCRSRGQFSSFSGHFRGKRSTEHSYKEEKPQDTVLTNDVSDSPINATSSTEQPKNMPLVSDFKEFVLDMQKTITSLRKQIKKLESRLSSTDCTDETGRTRTTNERWNKDPCAKCECKNGSITCFVESCPPAPCLAPVKKEGTCCPACTDTAGTT</sequence>
<dbReference type="Gene3D" id="6.20.200.20">
    <property type="match status" value="1"/>
</dbReference>
<evidence type="ECO:0000256" key="12">
    <source>
        <dbReference type="ARBA" id="ARBA00023002"/>
    </source>
</evidence>
<dbReference type="FunFam" id="2.60.40.10:FF:000163">
    <property type="entry name" value="peroxidasin homolog"/>
    <property type="match status" value="1"/>
</dbReference>
<evidence type="ECO:0000256" key="21">
    <source>
        <dbReference type="SAM" id="SignalP"/>
    </source>
</evidence>
<keyword evidence="8 21" id="KW-0732">Signal</keyword>
<comment type="cofactor">
    <cofactor evidence="1">
        <name>heme b</name>
        <dbReference type="ChEBI" id="CHEBI:60344"/>
    </cofactor>
</comment>
<dbReference type="PANTHER" id="PTHR11475">
    <property type="entry name" value="OXIDASE/PEROXIDASE"/>
    <property type="match status" value="1"/>
</dbReference>
<evidence type="ECO:0000256" key="19">
    <source>
        <dbReference type="SAM" id="Coils"/>
    </source>
</evidence>
<dbReference type="EMBL" id="WNTK01000001">
    <property type="protein sequence ID" value="KAG9494557.1"/>
    <property type="molecule type" value="Genomic_DNA"/>
</dbReference>
<organism evidence="24 25">
    <name type="scientific">Eleutherodactylus coqui</name>
    <name type="common">Puerto Rican coqui</name>
    <dbReference type="NCBI Taxonomy" id="57060"/>
    <lineage>
        <taxon>Eukaryota</taxon>
        <taxon>Metazoa</taxon>
        <taxon>Chordata</taxon>
        <taxon>Craniata</taxon>
        <taxon>Vertebrata</taxon>
        <taxon>Euteleostomi</taxon>
        <taxon>Amphibia</taxon>
        <taxon>Batrachia</taxon>
        <taxon>Anura</taxon>
        <taxon>Neobatrachia</taxon>
        <taxon>Hyloidea</taxon>
        <taxon>Eleutherodactylidae</taxon>
        <taxon>Eleutherodactylinae</taxon>
        <taxon>Eleutherodactylus</taxon>
        <taxon>Eleutherodactylus</taxon>
    </lineage>
</organism>
<evidence type="ECO:0000256" key="5">
    <source>
        <dbReference type="ARBA" id="ARBA00022614"/>
    </source>
</evidence>
<dbReference type="GO" id="GO:0004601">
    <property type="term" value="F:peroxidase activity"/>
    <property type="evidence" value="ECO:0007669"/>
    <property type="project" value="InterPro"/>
</dbReference>
<dbReference type="InterPro" id="IPR007110">
    <property type="entry name" value="Ig-like_dom"/>
</dbReference>
<dbReference type="InterPro" id="IPR010255">
    <property type="entry name" value="Haem_peroxidase_sf"/>
</dbReference>
<feature type="domain" description="VWFC" evidence="22">
    <location>
        <begin position="1346"/>
        <end position="1404"/>
    </location>
</feature>
<evidence type="ECO:0000259" key="22">
    <source>
        <dbReference type="PROSITE" id="PS50184"/>
    </source>
</evidence>
<dbReference type="InterPro" id="IPR001007">
    <property type="entry name" value="VWF_dom"/>
</dbReference>
<dbReference type="Pfam" id="PF13855">
    <property type="entry name" value="LRR_8"/>
    <property type="match status" value="1"/>
</dbReference>
<evidence type="ECO:0000313" key="25">
    <source>
        <dbReference type="Proteomes" id="UP000770717"/>
    </source>
</evidence>
<gene>
    <name evidence="24" type="ORF">GDO78_002076</name>
</gene>
<dbReference type="GO" id="GO:0031012">
    <property type="term" value="C:extracellular matrix"/>
    <property type="evidence" value="ECO:0007669"/>
    <property type="project" value="UniProtKB-ARBA"/>
</dbReference>
<dbReference type="SMART" id="SM00408">
    <property type="entry name" value="IGc2"/>
    <property type="match status" value="3"/>
</dbReference>
<evidence type="ECO:0000256" key="14">
    <source>
        <dbReference type="ARBA" id="ARBA00023157"/>
    </source>
</evidence>
<dbReference type="SMART" id="SM00369">
    <property type="entry name" value="LRR_TYP"/>
    <property type="match status" value="5"/>
</dbReference>
<feature type="signal peptide" evidence="21">
    <location>
        <begin position="1"/>
        <end position="27"/>
    </location>
</feature>
<dbReference type="SUPFAM" id="SSF57603">
    <property type="entry name" value="FnI-like domain"/>
    <property type="match status" value="1"/>
</dbReference>
<dbReference type="InterPro" id="IPR034828">
    <property type="entry name" value="Peroxidasin_Ig-like4"/>
</dbReference>
<feature type="coiled-coil region" evidence="19">
    <location>
        <begin position="1322"/>
        <end position="1349"/>
    </location>
</feature>
<dbReference type="InterPro" id="IPR019791">
    <property type="entry name" value="Haem_peroxidase_animal"/>
</dbReference>
<dbReference type="Pfam" id="PF03098">
    <property type="entry name" value="An_peroxidase"/>
    <property type="match status" value="1"/>
</dbReference>
<dbReference type="PROSITE" id="PS51450">
    <property type="entry name" value="LRR"/>
    <property type="match status" value="4"/>
</dbReference>
<accession>A0A8J6KIQ6</accession>
<evidence type="ECO:0000256" key="8">
    <source>
        <dbReference type="ARBA" id="ARBA00022729"/>
    </source>
</evidence>
<name>A0A8J6KIQ6_ELECQ</name>
<dbReference type="FunFam" id="1.10.640.10:FF:000001">
    <property type="entry name" value="Peroxidasin homolog"/>
    <property type="match status" value="1"/>
</dbReference>
<dbReference type="PRINTS" id="PR00457">
    <property type="entry name" value="ANPEROXIDASE"/>
</dbReference>
<evidence type="ECO:0000256" key="4">
    <source>
        <dbReference type="ARBA" id="ARBA00022525"/>
    </source>
</evidence>
<keyword evidence="4" id="KW-0964">Secreted</keyword>
<dbReference type="Pfam" id="PF01463">
    <property type="entry name" value="LRRCT"/>
    <property type="match status" value="1"/>
</dbReference>
<feature type="domain" description="Ig-like" evidence="23">
    <location>
        <begin position="238"/>
        <end position="326"/>
    </location>
</feature>
<evidence type="ECO:0000256" key="7">
    <source>
        <dbReference type="ARBA" id="ARBA00022723"/>
    </source>
</evidence>
<evidence type="ECO:0000256" key="11">
    <source>
        <dbReference type="ARBA" id="ARBA00022837"/>
    </source>
</evidence>
<dbReference type="Gene3D" id="2.60.40.10">
    <property type="entry name" value="Immunoglobulins"/>
    <property type="match status" value="4"/>
</dbReference>
<feature type="chain" id="PRO_5035207775" description="Peroxidase" evidence="21">
    <location>
        <begin position="28"/>
        <end position="1410"/>
    </location>
</feature>
<dbReference type="InterPro" id="IPR032675">
    <property type="entry name" value="LRR_dom_sf"/>
</dbReference>
<dbReference type="SUPFAM" id="SSF48726">
    <property type="entry name" value="Immunoglobulin"/>
    <property type="match status" value="4"/>
</dbReference>
<evidence type="ECO:0000256" key="17">
    <source>
        <dbReference type="ARBA" id="ARBA00061342"/>
    </source>
</evidence>
<evidence type="ECO:0000256" key="9">
    <source>
        <dbReference type="ARBA" id="ARBA00022737"/>
    </source>
</evidence>
<feature type="domain" description="Ig-like" evidence="23">
    <location>
        <begin position="334"/>
        <end position="420"/>
    </location>
</feature>
<dbReference type="SUPFAM" id="SSF52058">
    <property type="entry name" value="L domain-like"/>
    <property type="match status" value="1"/>
</dbReference>
<dbReference type="CDD" id="cd05746">
    <property type="entry name" value="Ig4_Peroxidasin"/>
    <property type="match status" value="1"/>
</dbReference>
<dbReference type="PROSITE" id="PS50835">
    <property type="entry name" value="IG_LIKE"/>
    <property type="match status" value="4"/>
</dbReference>
<dbReference type="GO" id="GO:0006979">
    <property type="term" value="P:response to oxidative stress"/>
    <property type="evidence" value="ECO:0007669"/>
    <property type="project" value="InterPro"/>
</dbReference>
<dbReference type="InterPro" id="IPR000483">
    <property type="entry name" value="Cys-rich_flank_reg_C"/>
</dbReference>
<keyword evidence="9" id="KW-0677">Repeat</keyword>
<dbReference type="GO" id="GO:0020037">
    <property type="term" value="F:heme binding"/>
    <property type="evidence" value="ECO:0007669"/>
    <property type="project" value="InterPro"/>
</dbReference>
<feature type="binding site" description="axial binding residue" evidence="18">
    <location>
        <position position="1013"/>
    </location>
    <ligand>
        <name>heme b</name>
        <dbReference type="ChEBI" id="CHEBI:60344"/>
    </ligand>
    <ligandPart>
        <name>Fe</name>
        <dbReference type="ChEBI" id="CHEBI:18248"/>
    </ligandPart>
</feature>
<dbReference type="InterPro" id="IPR034824">
    <property type="entry name" value="Peroxidasin_peroxidase"/>
</dbReference>
<dbReference type="FunFam" id="2.60.40.10:FF:000276">
    <property type="entry name" value="peroxidasin homolog"/>
    <property type="match status" value="1"/>
</dbReference>
<keyword evidence="25" id="KW-1185">Reference proteome</keyword>
<keyword evidence="13 18" id="KW-0408">Iron</keyword>
<keyword evidence="15" id="KW-0325">Glycoprotein</keyword>
<dbReference type="Gene3D" id="3.80.10.10">
    <property type="entry name" value="Ribonuclease Inhibitor"/>
    <property type="match status" value="1"/>
</dbReference>
<dbReference type="PROSITE" id="PS50292">
    <property type="entry name" value="PEROXIDASE_3"/>
    <property type="match status" value="1"/>
</dbReference>
<keyword evidence="7 18" id="KW-0479">Metal-binding</keyword>
<proteinExistence type="inferred from homology"/>
<keyword evidence="10" id="KW-0256">Endoplasmic reticulum</keyword>
<dbReference type="Pfam" id="PF13927">
    <property type="entry name" value="Ig_3"/>
    <property type="match status" value="1"/>
</dbReference>
<dbReference type="InterPro" id="IPR037120">
    <property type="entry name" value="Haem_peroxidase_sf_animal"/>
</dbReference>
<evidence type="ECO:0000256" key="20">
    <source>
        <dbReference type="SAM" id="MobiDB-lite"/>
    </source>
</evidence>
<evidence type="ECO:0000256" key="15">
    <source>
        <dbReference type="ARBA" id="ARBA00023180"/>
    </source>
</evidence>
<dbReference type="InterPro" id="IPR003598">
    <property type="entry name" value="Ig_sub2"/>
</dbReference>
<keyword evidence="14" id="KW-1015">Disulfide bond</keyword>
<dbReference type="GO" id="GO:0046872">
    <property type="term" value="F:metal ion binding"/>
    <property type="evidence" value="ECO:0007669"/>
    <property type="project" value="UniProtKB-KW"/>
</dbReference>
<dbReference type="InterPro" id="IPR013098">
    <property type="entry name" value="Ig_I-set"/>
</dbReference>